<gene>
    <name evidence="4" type="ORF">CVLEPA_LOCUS205</name>
</gene>
<evidence type="ECO:0000313" key="4">
    <source>
        <dbReference type="EMBL" id="CAK8671191.1"/>
    </source>
</evidence>
<keyword evidence="5" id="KW-1185">Reference proteome</keyword>
<dbReference type="SUPFAM" id="SSF56219">
    <property type="entry name" value="DNase I-like"/>
    <property type="match status" value="1"/>
</dbReference>
<reference evidence="4 5" key="1">
    <citation type="submission" date="2024-02" db="EMBL/GenBank/DDBJ databases">
        <authorList>
            <person name="Daric V."/>
            <person name="Darras S."/>
        </authorList>
    </citation>
    <scope>NUCLEOTIDE SEQUENCE [LARGE SCALE GENOMIC DNA]</scope>
</reference>
<dbReference type="InterPro" id="IPR036691">
    <property type="entry name" value="Endo/exonu/phosph_ase_sf"/>
</dbReference>
<evidence type="ECO:0000313" key="5">
    <source>
        <dbReference type="Proteomes" id="UP001642483"/>
    </source>
</evidence>
<feature type="domain" description="Inositol polyphosphate-related phosphatase" evidence="3">
    <location>
        <begin position="3"/>
        <end position="94"/>
    </location>
</feature>
<evidence type="ECO:0000259" key="3">
    <source>
        <dbReference type="Pfam" id="PF22669"/>
    </source>
</evidence>
<evidence type="ECO:0000256" key="1">
    <source>
        <dbReference type="ARBA" id="ARBA00005910"/>
    </source>
</evidence>
<dbReference type="Pfam" id="PF22669">
    <property type="entry name" value="Exo_endo_phos2"/>
    <property type="match status" value="1"/>
</dbReference>
<name>A0ABP0EW34_CLALP</name>
<dbReference type="Proteomes" id="UP001642483">
    <property type="component" value="Unassembled WGS sequence"/>
</dbReference>
<dbReference type="PANTHER" id="PTHR11200:SF275">
    <property type="entry name" value="LD06095P"/>
    <property type="match status" value="1"/>
</dbReference>
<evidence type="ECO:0000259" key="2">
    <source>
        <dbReference type="Pfam" id="PF17751"/>
    </source>
</evidence>
<dbReference type="Gene3D" id="2.60.40.2840">
    <property type="match status" value="1"/>
</dbReference>
<organism evidence="4 5">
    <name type="scientific">Clavelina lepadiformis</name>
    <name type="common">Light-bulb sea squirt</name>
    <name type="synonym">Ascidia lepadiformis</name>
    <dbReference type="NCBI Taxonomy" id="159417"/>
    <lineage>
        <taxon>Eukaryota</taxon>
        <taxon>Metazoa</taxon>
        <taxon>Chordata</taxon>
        <taxon>Tunicata</taxon>
        <taxon>Ascidiacea</taxon>
        <taxon>Aplousobranchia</taxon>
        <taxon>Clavelinidae</taxon>
        <taxon>Clavelina</taxon>
    </lineage>
</organism>
<sequence>MTDFTEGEITFPPTYKFDFGTDRYDTSEKQRKPAWTDRILYRINPDVEALAGLVSNVSLDQCDYKRSYEYIKQVQGSYRSHMELKSSDHKPVTSQYKIKIRNAIKQLVEIKVVGPWQSKLEGEVSVVYSNGMVPDSYDYLALYEENISDFRSYKTWVYLPTVGDEYRIKNSIQTCRFPSFEVEKNGRFRVAYYSSRMSCLLGLSEPFEIKI</sequence>
<dbReference type="Pfam" id="PF17751">
    <property type="entry name" value="SKICH"/>
    <property type="match status" value="1"/>
</dbReference>
<dbReference type="Gene3D" id="3.60.10.10">
    <property type="entry name" value="Endonuclease/exonuclease/phosphatase"/>
    <property type="match status" value="1"/>
</dbReference>
<dbReference type="InterPro" id="IPR041611">
    <property type="entry name" value="SKICH"/>
</dbReference>
<dbReference type="PANTHER" id="PTHR11200">
    <property type="entry name" value="INOSITOL 5-PHOSPHATASE"/>
    <property type="match status" value="1"/>
</dbReference>
<dbReference type="EMBL" id="CAWYQH010000001">
    <property type="protein sequence ID" value="CAK8671191.1"/>
    <property type="molecule type" value="Genomic_DNA"/>
</dbReference>
<protein>
    <submittedName>
        <fullName evidence="4">Uncharacterized protein</fullName>
    </submittedName>
</protein>
<comment type="similarity">
    <text evidence="1">Belongs to the inositol 1,4,5-trisphosphate 5-phosphatase type II family.</text>
</comment>
<accession>A0ABP0EW34</accession>
<comment type="caution">
    <text evidence="4">The sequence shown here is derived from an EMBL/GenBank/DDBJ whole genome shotgun (WGS) entry which is preliminary data.</text>
</comment>
<dbReference type="InterPro" id="IPR046985">
    <property type="entry name" value="IP5"/>
</dbReference>
<feature type="domain" description="SKICH" evidence="2">
    <location>
        <begin position="108"/>
        <end position="209"/>
    </location>
</feature>
<proteinExistence type="inferred from homology"/>
<dbReference type="InterPro" id="IPR000300">
    <property type="entry name" value="IPPc"/>
</dbReference>